<comment type="caution">
    <text evidence="3">The sequence shown here is derived from an EMBL/GenBank/DDBJ whole genome shotgun (WGS) entry which is preliminary data.</text>
</comment>
<evidence type="ECO:0000256" key="2">
    <source>
        <dbReference type="SAM" id="Phobius"/>
    </source>
</evidence>
<sequence>AATIQTTAPSAALTPTATTAAITATVPTSAAVVTHSSSVGISTRSSVGPLTTTGTATGTVSPTATLEKKDDGNDLLIPIGAALGGGVFVIGLAIMAFRCTLNRRERQRRNKEMAATLAENFDRSGDPIASPRKGYLELGEGPPTPNPGHIGANLSRQGSQDAYYAGKDGSVVGGGGDYYNNNQYVQERYGGAHAGNYGMYEETELSVIGGNSGRPTTPYMDPYPPSSAPAGHYGGYNGGGYDAGGYYGGSGQAPRGPQGY</sequence>
<feature type="compositionally biased region" description="Low complexity" evidence="1">
    <location>
        <begin position="42"/>
        <end position="65"/>
    </location>
</feature>
<evidence type="ECO:0000313" key="4">
    <source>
        <dbReference type="Proteomes" id="UP000738359"/>
    </source>
</evidence>
<accession>A0A9P6J0E3</accession>
<feature type="region of interest" description="Disordered" evidence="1">
    <location>
        <begin position="42"/>
        <end position="71"/>
    </location>
</feature>
<gene>
    <name evidence="3" type="ORF">BGZ70_010086</name>
</gene>
<evidence type="ECO:0000256" key="1">
    <source>
        <dbReference type="SAM" id="MobiDB-lite"/>
    </source>
</evidence>
<organism evidence="3 4">
    <name type="scientific">Mortierella alpina</name>
    <name type="common">Oleaginous fungus</name>
    <name type="synonym">Mortierella renispora</name>
    <dbReference type="NCBI Taxonomy" id="64518"/>
    <lineage>
        <taxon>Eukaryota</taxon>
        <taxon>Fungi</taxon>
        <taxon>Fungi incertae sedis</taxon>
        <taxon>Mucoromycota</taxon>
        <taxon>Mortierellomycotina</taxon>
        <taxon>Mortierellomycetes</taxon>
        <taxon>Mortierellales</taxon>
        <taxon>Mortierellaceae</taxon>
        <taxon>Mortierella</taxon>
    </lineage>
</organism>
<dbReference type="Proteomes" id="UP000738359">
    <property type="component" value="Unassembled WGS sequence"/>
</dbReference>
<protein>
    <submittedName>
        <fullName evidence="3">Uncharacterized protein</fullName>
    </submittedName>
</protein>
<proteinExistence type="predicted"/>
<feature type="non-terminal residue" evidence="3">
    <location>
        <position position="1"/>
    </location>
</feature>
<reference evidence="3" key="1">
    <citation type="journal article" date="2020" name="Fungal Divers.">
        <title>Resolving the Mortierellaceae phylogeny through synthesis of multi-gene phylogenetics and phylogenomics.</title>
        <authorList>
            <person name="Vandepol N."/>
            <person name="Liber J."/>
            <person name="Desiro A."/>
            <person name="Na H."/>
            <person name="Kennedy M."/>
            <person name="Barry K."/>
            <person name="Grigoriev I.V."/>
            <person name="Miller A.N."/>
            <person name="O'Donnell K."/>
            <person name="Stajich J.E."/>
            <person name="Bonito G."/>
        </authorList>
    </citation>
    <scope>NUCLEOTIDE SEQUENCE</scope>
    <source>
        <strain evidence="3">CK1249</strain>
    </source>
</reference>
<name>A0A9P6J0E3_MORAP</name>
<dbReference type="AlphaFoldDB" id="A0A9P6J0E3"/>
<keyword evidence="4" id="KW-1185">Reference proteome</keyword>
<evidence type="ECO:0000313" key="3">
    <source>
        <dbReference type="EMBL" id="KAF9955878.1"/>
    </source>
</evidence>
<keyword evidence="2" id="KW-0472">Membrane</keyword>
<keyword evidence="2" id="KW-0812">Transmembrane</keyword>
<dbReference type="EMBL" id="JAAAHY010000878">
    <property type="protein sequence ID" value="KAF9955878.1"/>
    <property type="molecule type" value="Genomic_DNA"/>
</dbReference>
<feature type="transmembrane region" description="Helical" evidence="2">
    <location>
        <begin position="75"/>
        <end position="101"/>
    </location>
</feature>
<dbReference type="OrthoDB" id="2440194at2759"/>
<keyword evidence="2" id="KW-1133">Transmembrane helix</keyword>